<dbReference type="AlphaFoldDB" id="A0A2D0KNJ8"/>
<protein>
    <recommendedName>
        <fullName evidence="1">ChrR-like cupin domain-containing protein</fullName>
    </recommendedName>
</protein>
<evidence type="ECO:0000313" key="3">
    <source>
        <dbReference type="Proteomes" id="UP000222366"/>
    </source>
</evidence>
<dbReference type="InterPro" id="IPR014710">
    <property type="entry name" value="RmlC-like_jellyroll"/>
</dbReference>
<gene>
    <name evidence="2" type="ORF">Xsto_02619</name>
</gene>
<comment type="caution">
    <text evidence="2">The sequence shown here is derived from an EMBL/GenBank/DDBJ whole genome shotgun (WGS) entry which is preliminary data.</text>
</comment>
<keyword evidence="3" id="KW-1185">Reference proteome</keyword>
<dbReference type="SUPFAM" id="SSF51182">
    <property type="entry name" value="RmlC-like cupins"/>
    <property type="match status" value="1"/>
</dbReference>
<organism evidence="2 3">
    <name type="scientific">Xenorhabdus stockiae</name>
    <dbReference type="NCBI Taxonomy" id="351614"/>
    <lineage>
        <taxon>Bacteria</taxon>
        <taxon>Pseudomonadati</taxon>
        <taxon>Pseudomonadota</taxon>
        <taxon>Gammaproteobacteria</taxon>
        <taxon>Enterobacterales</taxon>
        <taxon>Morganellaceae</taxon>
        <taxon>Xenorhabdus</taxon>
    </lineage>
</organism>
<dbReference type="Gene3D" id="2.60.120.10">
    <property type="entry name" value="Jelly Rolls"/>
    <property type="match status" value="1"/>
</dbReference>
<sequence>MENLLNFDTVKNSLPKLLVGSLSENLHSENLKFESINKSGRASAEVHWLFKPEEANGSAAAIIHYYAGGSAPPHLHTGFELIYILEGEMKTSTGIVKKNDLVLLKPGSIHESSSEIGCVALIIWQQPVTVINE</sequence>
<feature type="domain" description="ChrR-like cupin" evidence="1">
    <location>
        <begin position="45"/>
        <end position="121"/>
    </location>
</feature>
<dbReference type="RefSeq" id="WP_099125309.1">
    <property type="nucleotide sequence ID" value="NZ_CAWNRH010000097.1"/>
</dbReference>
<dbReference type="EMBL" id="NJAJ01000023">
    <property type="protein sequence ID" value="PHM64865.1"/>
    <property type="molecule type" value="Genomic_DNA"/>
</dbReference>
<proteinExistence type="predicted"/>
<dbReference type="InterPro" id="IPR011051">
    <property type="entry name" value="RmlC_Cupin_sf"/>
</dbReference>
<accession>A0A2D0KNJ8</accession>
<dbReference type="InterPro" id="IPR025979">
    <property type="entry name" value="ChrR-like_cupin_dom"/>
</dbReference>
<dbReference type="Pfam" id="PF12973">
    <property type="entry name" value="Cupin_7"/>
    <property type="match status" value="1"/>
</dbReference>
<evidence type="ECO:0000313" key="2">
    <source>
        <dbReference type="EMBL" id="PHM64865.1"/>
    </source>
</evidence>
<evidence type="ECO:0000259" key="1">
    <source>
        <dbReference type="Pfam" id="PF12973"/>
    </source>
</evidence>
<reference evidence="2 3" key="1">
    <citation type="journal article" date="2017" name="Nat. Microbiol.">
        <title>Natural product diversity associated with the nematode symbionts Photorhabdus and Xenorhabdus.</title>
        <authorList>
            <person name="Tobias N.J."/>
            <person name="Wolff H."/>
            <person name="Djahanschiri B."/>
            <person name="Grundmann F."/>
            <person name="Kronenwerth M."/>
            <person name="Shi Y.M."/>
            <person name="Simonyi S."/>
            <person name="Grun P."/>
            <person name="Shapiro-Ilan D."/>
            <person name="Pidot S.J."/>
            <person name="Stinear T.P."/>
            <person name="Ebersberger I."/>
            <person name="Bode H.B."/>
        </authorList>
    </citation>
    <scope>NUCLEOTIDE SEQUENCE [LARGE SCALE GENOMIC DNA]</scope>
    <source>
        <strain evidence="2 3">DSM 17904</strain>
    </source>
</reference>
<name>A0A2D0KNJ8_9GAMM</name>
<dbReference type="Proteomes" id="UP000222366">
    <property type="component" value="Unassembled WGS sequence"/>
</dbReference>